<gene>
    <name evidence="1" type="ORF">RM6536_1409</name>
</gene>
<evidence type="ECO:0000313" key="1">
    <source>
        <dbReference type="EMBL" id="BAS20656.1"/>
    </source>
</evidence>
<organism evidence="1">
    <name type="scientific">Rothia mucilaginosa</name>
    <dbReference type="NCBI Taxonomy" id="43675"/>
    <lineage>
        <taxon>Bacteria</taxon>
        <taxon>Bacillati</taxon>
        <taxon>Actinomycetota</taxon>
        <taxon>Actinomycetes</taxon>
        <taxon>Micrococcales</taxon>
        <taxon>Micrococcaceae</taxon>
        <taxon>Rothia</taxon>
    </lineage>
</organism>
<evidence type="ECO:0000313" key="2">
    <source>
        <dbReference type="Proteomes" id="UP000066203"/>
    </source>
</evidence>
<dbReference type="PATRIC" id="fig|43675.28.peg.1443"/>
<name>A0A0K2S0M8_9MICC</name>
<accession>A0A0K2S0M8</accession>
<dbReference type="Proteomes" id="UP000066203">
    <property type="component" value="Chromosome"/>
</dbReference>
<dbReference type="EMBL" id="AP014938">
    <property type="protein sequence ID" value="BAS20656.1"/>
    <property type="molecule type" value="Genomic_DNA"/>
</dbReference>
<dbReference type="RefSeq" id="WP_060824596.1">
    <property type="nucleotide sequence ID" value="NZ_AP014938.1"/>
</dbReference>
<proteinExistence type="predicted"/>
<dbReference type="AlphaFoldDB" id="A0A0K2S0M8"/>
<sequence length="179" mass="19893">MTEPIIPVADELTEASKYAEVVDPRNSVESSEFLTGEELIRVLHPVFDEQIINYGAYNLVYATGRAVYRNPDLALHQYPDQQHFIVGYQDAPDEVIIAPVNLPALTPAGTATTIDNTNALHAYRVGDDAVTIESVNGSSFYLSFEDNAEVATRFGTGLLEQGRDVEDFREFVTRIWPVL</sequence>
<reference evidence="2" key="1">
    <citation type="submission" date="2015-08" db="EMBL/GenBank/DDBJ databases">
        <title>Complete genome sequence of Rothia mucilaginosa strain NUM-Rm6536.</title>
        <authorList>
            <person name="Nambu T."/>
        </authorList>
    </citation>
    <scope>NUCLEOTIDE SEQUENCE [LARGE SCALE GENOMIC DNA]</scope>
    <source>
        <strain evidence="2">NUM-Rm6536</strain>
    </source>
</reference>
<protein>
    <submittedName>
        <fullName evidence="1">Uncharacterized protein</fullName>
    </submittedName>
</protein>